<accession>A0AAN6TPY0</accession>
<proteinExistence type="predicted"/>
<sequence>MPALHARFPSASDPAPGACHWRALTSRSDVKQARGFVASIPQRRLYYYSSQEDLSKWVEEILQQAKSRETLRVRFCDKRSSGALPLDRHSAETLSRDAKSNFQGRHQAPTPHAMKRNERNSLTNGTALQHHPSTLNLGFAPSALLDKNLLNWGLYRFAFSMLAVP</sequence>
<organism evidence="2 3">
    <name type="scientific">Parathielavia appendiculata</name>
    <dbReference type="NCBI Taxonomy" id="2587402"/>
    <lineage>
        <taxon>Eukaryota</taxon>
        <taxon>Fungi</taxon>
        <taxon>Dikarya</taxon>
        <taxon>Ascomycota</taxon>
        <taxon>Pezizomycotina</taxon>
        <taxon>Sordariomycetes</taxon>
        <taxon>Sordariomycetidae</taxon>
        <taxon>Sordariales</taxon>
        <taxon>Chaetomiaceae</taxon>
        <taxon>Parathielavia</taxon>
    </lineage>
</organism>
<name>A0AAN6TPY0_9PEZI</name>
<protein>
    <submittedName>
        <fullName evidence="2">Uncharacterized protein</fullName>
    </submittedName>
</protein>
<gene>
    <name evidence="2" type="ORF">N657DRAFT_371169</name>
</gene>
<dbReference type="GeneID" id="87823812"/>
<feature type="compositionally biased region" description="Basic and acidic residues" evidence="1">
    <location>
        <begin position="86"/>
        <end position="99"/>
    </location>
</feature>
<evidence type="ECO:0000256" key="1">
    <source>
        <dbReference type="SAM" id="MobiDB-lite"/>
    </source>
</evidence>
<reference evidence="2" key="1">
    <citation type="journal article" date="2023" name="Mol. Phylogenet. Evol.">
        <title>Genome-scale phylogeny and comparative genomics of the fungal order Sordariales.</title>
        <authorList>
            <person name="Hensen N."/>
            <person name="Bonometti L."/>
            <person name="Westerberg I."/>
            <person name="Brannstrom I.O."/>
            <person name="Guillou S."/>
            <person name="Cros-Aarteil S."/>
            <person name="Calhoun S."/>
            <person name="Haridas S."/>
            <person name="Kuo A."/>
            <person name="Mondo S."/>
            <person name="Pangilinan J."/>
            <person name="Riley R."/>
            <person name="LaButti K."/>
            <person name="Andreopoulos B."/>
            <person name="Lipzen A."/>
            <person name="Chen C."/>
            <person name="Yan M."/>
            <person name="Daum C."/>
            <person name="Ng V."/>
            <person name="Clum A."/>
            <person name="Steindorff A."/>
            <person name="Ohm R.A."/>
            <person name="Martin F."/>
            <person name="Silar P."/>
            <person name="Natvig D.O."/>
            <person name="Lalanne C."/>
            <person name="Gautier V."/>
            <person name="Ament-Velasquez S.L."/>
            <person name="Kruys A."/>
            <person name="Hutchinson M.I."/>
            <person name="Powell A.J."/>
            <person name="Barry K."/>
            <person name="Miller A.N."/>
            <person name="Grigoriev I.V."/>
            <person name="Debuchy R."/>
            <person name="Gladieux P."/>
            <person name="Hiltunen Thoren M."/>
            <person name="Johannesson H."/>
        </authorList>
    </citation>
    <scope>NUCLEOTIDE SEQUENCE</scope>
    <source>
        <strain evidence="2">CBS 731.68</strain>
    </source>
</reference>
<feature type="region of interest" description="Disordered" evidence="1">
    <location>
        <begin position="86"/>
        <end position="117"/>
    </location>
</feature>
<evidence type="ECO:0000313" key="3">
    <source>
        <dbReference type="Proteomes" id="UP001302602"/>
    </source>
</evidence>
<dbReference type="RefSeq" id="XP_062642273.1">
    <property type="nucleotide sequence ID" value="XM_062787042.1"/>
</dbReference>
<dbReference type="AlphaFoldDB" id="A0AAN6TPY0"/>
<evidence type="ECO:0000313" key="2">
    <source>
        <dbReference type="EMBL" id="KAK4118500.1"/>
    </source>
</evidence>
<reference evidence="2" key="2">
    <citation type="submission" date="2023-05" db="EMBL/GenBank/DDBJ databases">
        <authorList>
            <consortium name="Lawrence Berkeley National Laboratory"/>
            <person name="Steindorff A."/>
            <person name="Hensen N."/>
            <person name="Bonometti L."/>
            <person name="Westerberg I."/>
            <person name="Brannstrom I.O."/>
            <person name="Guillou S."/>
            <person name="Cros-Aarteil S."/>
            <person name="Calhoun S."/>
            <person name="Haridas S."/>
            <person name="Kuo A."/>
            <person name="Mondo S."/>
            <person name="Pangilinan J."/>
            <person name="Riley R."/>
            <person name="Labutti K."/>
            <person name="Andreopoulos B."/>
            <person name="Lipzen A."/>
            <person name="Chen C."/>
            <person name="Yanf M."/>
            <person name="Daum C."/>
            <person name="Ng V."/>
            <person name="Clum A."/>
            <person name="Ohm R."/>
            <person name="Martin F."/>
            <person name="Silar P."/>
            <person name="Natvig D."/>
            <person name="Lalanne C."/>
            <person name="Gautier V."/>
            <person name="Ament-Velasquez S.L."/>
            <person name="Kruys A."/>
            <person name="Hutchinson M.I."/>
            <person name="Powell A.J."/>
            <person name="Barry K."/>
            <person name="Miller A.N."/>
            <person name="Grigoriev I.V."/>
            <person name="Debuchy R."/>
            <person name="Gladieux P."/>
            <person name="Thoren M.H."/>
            <person name="Johannesson H."/>
        </authorList>
    </citation>
    <scope>NUCLEOTIDE SEQUENCE</scope>
    <source>
        <strain evidence="2">CBS 731.68</strain>
    </source>
</reference>
<dbReference type="Proteomes" id="UP001302602">
    <property type="component" value="Unassembled WGS sequence"/>
</dbReference>
<keyword evidence="3" id="KW-1185">Reference proteome</keyword>
<comment type="caution">
    <text evidence="2">The sequence shown here is derived from an EMBL/GenBank/DDBJ whole genome shotgun (WGS) entry which is preliminary data.</text>
</comment>
<dbReference type="EMBL" id="MU853266">
    <property type="protein sequence ID" value="KAK4118500.1"/>
    <property type="molecule type" value="Genomic_DNA"/>
</dbReference>